<dbReference type="Pfam" id="PF03735">
    <property type="entry name" value="ENT"/>
    <property type="match status" value="1"/>
</dbReference>
<dbReference type="AlphaFoldDB" id="A0AAU9UZJ9"/>
<reference evidence="5" key="1">
    <citation type="submission" date="2022-03" db="EMBL/GenBank/DDBJ databases">
        <authorList>
            <person name="Tunstrom K."/>
        </authorList>
    </citation>
    <scope>NUCLEOTIDE SEQUENCE</scope>
</reference>
<feature type="region of interest" description="Disordered" evidence="3">
    <location>
        <begin position="133"/>
        <end position="169"/>
    </location>
</feature>
<dbReference type="Proteomes" id="UP001153954">
    <property type="component" value="Unassembled WGS sequence"/>
</dbReference>
<evidence type="ECO:0000256" key="3">
    <source>
        <dbReference type="SAM" id="MobiDB-lite"/>
    </source>
</evidence>
<protein>
    <recommendedName>
        <fullName evidence="4">ENT domain-containing protein</fullName>
    </recommendedName>
</protein>
<feature type="domain" description="ENT" evidence="4">
    <location>
        <begin position="13"/>
        <end position="97"/>
    </location>
</feature>
<name>A0AAU9UZJ9_EUPED</name>
<dbReference type="SUPFAM" id="SSF158639">
    <property type="entry name" value="ENT-like"/>
    <property type="match status" value="1"/>
</dbReference>
<evidence type="ECO:0000313" key="5">
    <source>
        <dbReference type="EMBL" id="CAH2104441.1"/>
    </source>
</evidence>
<feature type="region of interest" description="Disordered" evidence="3">
    <location>
        <begin position="185"/>
        <end position="317"/>
    </location>
</feature>
<feature type="region of interest" description="Disordered" evidence="3">
    <location>
        <begin position="857"/>
        <end position="885"/>
    </location>
</feature>
<dbReference type="SMART" id="SM01191">
    <property type="entry name" value="ENT"/>
    <property type="match status" value="1"/>
</dbReference>
<feature type="compositionally biased region" description="Polar residues" evidence="3">
    <location>
        <begin position="288"/>
        <end position="304"/>
    </location>
</feature>
<dbReference type="InterPro" id="IPR033482">
    <property type="entry name" value="EMSY"/>
</dbReference>
<feature type="compositionally biased region" description="Basic residues" evidence="3">
    <location>
        <begin position="264"/>
        <end position="273"/>
    </location>
</feature>
<dbReference type="Gene3D" id="1.10.1240.40">
    <property type="entry name" value="ENT domain"/>
    <property type="match status" value="1"/>
</dbReference>
<keyword evidence="2" id="KW-0539">Nucleus</keyword>
<evidence type="ECO:0000256" key="2">
    <source>
        <dbReference type="ARBA" id="ARBA00023242"/>
    </source>
</evidence>
<dbReference type="PANTHER" id="PTHR16500">
    <property type="entry name" value="BRCA2-INTERACTING TRANSCRIPTIONAL REPRESSOR EMSY"/>
    <property type="match status" value="1"/>
</dbReference>
<gene>
    <name evidence="5" type="ORF">EEDITHA_LOCUS18815</name>
</gene>
<organism evidence="5 6">
    <name type="scientific">Euphydryas editha</name>
    <name type="common">Edith's checkerspot</name>
    <dbReference type="NCBI Taxonomy" id="104508"/>
    <lineage>
        <taxon>Eukaryota</taxon>
        <taxon>Metazoa</taxon>
        <taxon>Ecdysozoa</taxon>
        <taxon>Arthropoda</taxon>
        <taxon>Hexapoda</taxon>
        <taxon>Insecta</taxon>
        <taxon>Pterygota</taxon>
        <taxon>Neoptera</taxon>
        <taxon>Endopterygota</taxon>
        <taxon>Lepidoptera</taxon>
        <taxon>Glossata</taxon>
        <taxon>Ditrysia</taxon>
        <taxon>Papilionoidea</taxon>
        <taxon>Nymphalidae</taxon>
        <taxon>Nymphalinae</taxon>
        <taxon>Euphydryas</taxon>
    </lineage>
</organism>
<dbReference type="PANTHER" id="PTHR16500:SF3">
    <property type="entry name" value="BRCA2-INTERACTING TRANSCRIPTIONAL REPRESSOR EMSY"/>
    <property type="match status" value="1"/>
</dbReference>
<comment type="subcellular location">
    <subcellularLocation>
        <location evidence="1">Nucleus</location>
    </subcellularLocation>
</comment>
<proteinExistence type="predicted"/>
<dbReference type="GO" id="GO:0005654">
    <property type="term" value="C:nucleoplasm"/>
    <property type="evidence" value="ECO:0007669"/>
    <property type="project" value="TreeGrafter"/>
</dbReference>
<feature type="compositionally biased region" description="Polar residues" evidence="3">
    <location>
        <begin position="870"/>
        <end position="883"/>
    </location>
</feature>
<evidence type="ECO:0000313" key="6">
    <source>
        <dbReference type="Proteomes" id="UP001153954"/>
    </source>
</evidence>
<feature type="region of interest" description="Disordered" evidence="3">
    <location>
        <begin position="803"/>
        <end position="829"/>
    </location>
</feature>
<dbReference type="GO" id="GO:0006355">
    <property type="term" value="P:regulation of DNA-templated transcription"/>
    <property type="evidence" value="ECO:0007669"/>
    <property type="project" value="InterPro"/>
</dbReference>
<feature type="region of interest" description="Disordered" evidence="3">
    <location>
        <begin position="1009"/>
        <end position="1033"/>
    </location>
</feature>
<feature type="compositionally biased region" description="Polar residues" evidence="3">
    <location>
        <begin position="1013"/>
        <end position="1024"/>
    </location>
</feature>
<keyword evidence="6" id="KW-1185">Reference proteome</keyword>
<evidence type="ECO:0000256" key="1">
    <source>
        <dbReference type="ARBA" id="ARBA00004123"/>
    </source>
</evidence>
<dbReference type="InterPro" id="IPR036142">
    <property type="entry name" value="ENT_dom-like_sf"/>
</dbReference>
<comment type="caution">
    <text evidence="5">The sequence shown here is derived from an EMBL/GenBank/DDBJ whole genome shotgun (WGS) entry which is preliminary data.</text>
</comment>
<dbReference type="PROSITE" id="PS51138">
    <property type="entry name" value="ENT"/>
    <property type="match status" value="1"/>
</dbReference>
<feature type="compositionally biased region" description="Polar residues" evidence="3">
    <location>
        <begin position="210"/>
        <end position="257"/>
    </location>
</feature>
<dbReference type="InterPro" id="IPR005491">
    <property type="entry name" value="ENT_dom"/>
</dbReference>
<dbReference type="EMBL" id="CAKOGL010000027">
    <property type="protein sequence ID" value="CAH2104441.1"/>
    <property type="molecule type" value="Genomic_DNA"/>
</dbReference>
<accession>A0AAU9UZJ9</accession>
<evidence type="ECO:0000259" key="4">
    <source>
        <dbReference type="PROSITE" id="PS51138"/>
    </source>
</evidence>
<sequence length="1033" mass="113075">MWPMLLNMTRDECRRTLRRLELEAYSNMISVFRAQGALEDNRKKLLEELRAVLHISNDRHSAEARRVSNDEILATIAEQLAGPNTGLGWIREGRRLVPLMPRGFAQTMYTEIADKAAEAAAAENKEIKNRIQTEKLIAPKSNEEEIADSEGQTAESNEMMDESSYPPIAMEDNTAKLWEAELNSRKRKVPEGGALPDESSTPVKNMRNIPANTNQKHLNLSQVYSRYSQPATSKSSGHSKHSYNQVSKVSTSKSNQPHAGRTTPLKHRSHKQSSRTPATLKAQKKTQEQTMSPNKHSGQYNSGPQPDYSGPPGSFQASYAQSLIGNKTKPDYLEEIKPKVLSSPSMVSDSPTMQLLTQPATVPHELAVSDSSHPDDPSSLQAQATCVTKQPVGSKPCQLIIKKRGEVVSDRKVQMSEFKVVQKANDEVKFLSNRQMVVSPSSAHKPISTSAKVVTTKIIGSLPKPRTSQTQVIPSDKMIVVSKSSIENRLPNSKVIITSSVIATPTKDTTYSIPNSISNKTAETLTPKGIPATDLKVSAKTFVLNPKSGQKMVVVPANKEGQLPLFHFKGIPTAMKLVSVSSHQNAQTTKSPGITVMSKPAVVNAIPSNAKIVGVEPIKTANMADIVPVKGLVPPISTPKITNPIIRPINTKSNVIVVQKGAALGKTLTFTKNGNDVSKIIMGKNVNKLLQTSKPDQVDASKSGNVIVLELNNEQTGRTTTMSEILGSRSINASCTPDKDQTNIDQEITQETPVLFENQITPEICNTSSLDSTTSLHEMVRLDQPTLSIIDKSEKEKSDFIKESEGVKDSSSVTDWEMELDTTPGKSKDEVDKLNSLHLDLGMSSDSENEYMVDSRRAKNQHLASERMQTDTPTGDNIEQYSNSSALSRTTRTLLSQLQDDGSSSNDSSFAIKSKCLSKIQDNDLKIDKSESEALLKARAKLSEKVAEAKSQQRRIDIYSTAITTSEINLDSFSYLDEGMMAGDDVFPSESKKEARQGDVLDDQLSRLLGEDSANSTDSQTVSESLPIDKIEQ</sequence>